<accession>A0ABX1QZ47</accession>
<dbReference type="Pfam" id="PF04893">
    <property type="entry name" value="Yip1"/>
    <property type="match status" value="1"/>
</dbReference>
<keyword evidence="8" id="KW-1185">Reference proteome</keyword>
<evidence type="ECO:0000256" key="5">
    <source>
        <dbReference type="SAM" id="Phobius"/>
    </source>
</evidence>
<evidence type="ECO:0000256" key="3">
    <source>
        <dbReference type="ARBA" id="ARBA00022989"/>
    </source>
</evidence>
<evidence type="ECO:0000256" key="2">
    <source>
        <dbReference type="ARBA" id="ARBA00022692"/>
    </source>
</evidence>
<dbReference type="RefSeq" id="WP_169210061.1">
    <property type="nucleotide sequence ID" value="NZ_JAATNW010000003.1"/>
</dbReference>
<keyword evidence="4 5" id="KW-0472">Membrane</keyword>
<evidence type="ECO:0000256" key="4">
    <source>
        <dbReference type="ARBA" id="ARBA00023136"/>
    </source>
</evidence>
<feature type="transmembrane region" description="Helical" evidence="5">
    <location>
        <begin position="189"/>
        <end position="206"/>
    </location>
</feature>
<evidence type="ECO:0000313" key="7">
    <source>
        <dbReference type="EMBL" id="NMH59489.1"/>
    </source>
</evidence>
<evidence type="ECO:0000256" key="1">
    <source>
        <dbReference type="ARBA" id="ARBA00004141"/>
    </source>
</evidence>
<dbReference type="Proteomes" id="UP000709336">
    <property type="component" value="Unassembled WGS sequence"/>
</dbReference>
<evidence type="ECO:0000313" key="8">
    <source>
        <dbReference type="Proteomes" id="UP000709336"/>
    </source>
</evidence>
<dbReference type="InterPro" id="IPR006977">
    <property type="entry name" value="Yip1_dom"/>
</dbReference>
<feature type="transmembrane region" description="Helical" evidence="5">
    <location>
        <begin position="213"/>
        <end position="233"/>
    </location>
</feature>
<evidence type="ECO:0000259" key="6">
    <source>
        <dbReference type="Pfam" id="PF04893"/>
    </source>
</evidence>
<feature type="transmembrane region" description="Helical" evidence="5">
    <location>
        <begin position="161"/>
        <end position="183"/>
    </location>
</feature>
<keyword evidence="3 5" id="KW-1133">Transmembrane helix</keyword>
<organism evidence="7 8">
    <name type="scientific">Alteromonas ponticola</name>
    <dbReference type="NCBI Taxonomy" id="2720613"/>
    <lineage>
        <taxon>Bacteria</taxon>
        <taxon>Pseudomonadati</taxon>
        <taxon>Pseudomonadota</taxon>
        <taxon>Gammaproteobacteria</taxon>
        <taxon>Alteromonadales</taxon>
        <taxon>Alteromonadaceae</taxon>
        <taxon>Alteromonas/Salinimonas group</taxon>
        <taxon>Alteromonas</taxon>
    </lineage>
</organism>
<proteinExistence type="predicted"/>
<feature type="transmembrane region" description="Helical" evidence="5">
    <location>
        <begin position="31"/>
        <end position="51"/>
    </location>
</feature>
<gene>
    <name evidence="7" type="ORF">HCJ96_05595</name>
</gene>
<name>A0ABX1QZ47_9ALTE</name>
<feature type="transmembrane region" description="Helical" evidence="5">
    <location>
        <begin position="88"/>
        <end position="111"/>
    </location>
</feature>
<dbReference type="EMBL" id="JAATNW010000003">
    <property type="protein sequence ID" value="NMH59489.1"/>
    <property type="molecule type" value="Genomic_DNA"/>
</dbReference>
<keyword evidence="2 5" id="KW-0812">Transmembrane</keyword>
<reference evidence="7 8" key="1">
    <citation type="submission" date="2020-03" db="EMBL/GenBank/DDBJ databases">
        <title>Alteromonas ponticola sp. nov., isolated from seawater.</title>
        <authorList>
            <person name="Yoon J.-H."/>
            <person name="Kim Y.-O."/>
        </authorList>
    </citation>
    <scope>NUCLEOTIDE SEQUENCE [LARGE SCALE GENOMIC DNA]</scope>
    <source>
        <strain evidence="7 8">MYP5</strain>
    </source>
</reference>
<comment type="caution">
    <text evidence="7">The sequence shown here is derived from an EMBL/GenBank/DDBJ whole genome shotgun (WGS) entry which is preliminary data.</text>
</comment>
<feature type="domain" description="Yip1" evidence="6">
    <location>
        <begin position="13"/>
        <end position="230"/>
    </location>
</feature>
<sequence length="234" mass="26490">MHTVSNPIQACNDIFFRPNGVFRALAEKNNWSWLPFFIVILVTILPQYVYFNFVDFNWYTELLVDAQYGDRTPAEQDQFRQQITPTAALSFASVAIFFGYILINAIVALYLNLATRSDEENVQGFTDWYGMTWWIGMPVVVSSLAALILILVAGDHQISPTVLAPLSVAYLFSVDMSSSWFAFAQSMKLDAFWSIYLMAVGISQWTSFSTKKAATIAVAPYAIIWAIWFVIILI</sequence>
<comment type="subcellular location">
    <subcellularLocation>
        <location evidence="1">Membrane</location>
        <topology evidence="1">Multi-pass membrane protein</topology>
    </subcellularLocation>
</comment>
<protein>
    <submittedName>
        <fullName evidence="7">YIP1 family protein</fullName>
    </submittedName>
</protein>
<feature type="transmembrane region" description="Helical" evidence="5">
    <location>
        <begin position="131"/>
        <end position="154"/>
    </location>
</feature>